<proteinExistence type="predicted"/>
<protein>
    <submittedName>
        <fullName evidence="2">Porin family protein</fullName>
    </submittedName>
</protein>
<dbReference type="Pfam" id="PF13568">
    <property type="entry name" value="OMP_b-brl_2"/>
    <property type="match status" value="1"/>
</dbReference>
<name>A0ABY9R9T8_9FLAO</name>
<evidence type="ECO:0000313" key="3">
    <source>
        <dbReference type="Proteomes" id="UP001180481"/>
    </source>
</evidence>
<dbReference type="Proteomes" id="UP001180481">
    <property type="component" value="Chromosome"/>
</dbReference>
<feature type="domain" description="Outer membrane protein beta-barrel" evidence="1">
    <location>
        <begin position="16"/>
        <end position="204"/>
    </location>
</feature>
<sequence>MKKIHFFLLFPLFLLAQQTPVEKTVSVIDSLYREDQFYASLSYNLVKNTPSDFAQNGFSSGITFGFLRDMPLNKKRTWAIATGLGYSYNNLKQNIQIEYFDALDATYYSYIGENTNNKLVLHYLELPLEVRWRNSTPESHKFWRIYTGFKISYLVGSKSSFDTFTEKYTFKNNPDLNKVIVGPYITMGYNTINIYAYYALKPIFKNATLVDEPLKMNSFNLGFQFYIL</sequence>
<evidence type="ECO:0000259" key="1">
    <source>
        <dbReference type="Pfam" id="PF13568"/>
    </source>
</evidence>
<gene>
    <name evidence="2" type="ORF">RF683_00725</name>
</gene>
<evidence type="ECO:0000313" key="2">
    <source>
        <dbReference type="EMBL" id="WMW78002.1"/>
    </source>
</evidence>
<dbReference type="InterPro" id="IPR025665">
    <property type="entry name" value="Beta-barrel_OMP_2"/>
</dbReference>
<reference evidence="2" key="1">
    <citation type="submission" date="2023-09" db="EMBL/GenBank/DDBJ databases">
        <title>Flavobacterium sp. 20NA77.7 isolated from freshwater.</title>
        <authorList>
            <person name="Le V."/>
            <person name="Ko S.-R."/>
            <person name="Ahn C.-Y."/>
            <person name="Oh H.-M."/>
        </authorList>
    </citation>
    <scope>NUCLEOTIDE SEQUENCE</scope>
    <source>
        <strain evidence="2">20NA77.7</strain>
    </source>
</reference>
<dbReference type="RefSeq" id="WP_309532328.1">
    <property type="nucleotide sequence ID" value="NZ_CP133721.1"/>
</dbReference>
<keyword evidence="3" id="KW-1185">Reference proteome</keyword>
<organism evidence="2 3">
    <name type="scientific">Flavobacterium nakdongensis</name>
    <dbReference type="NCBI Taxonomy" id="3073563"/>
    <lineage>
        <taxon>Bacteria</taxon>
        <taxon>Pseudomonadati</taxon>
        <taxon>Bacteroidota</taxon>
        <taxon>Flavobacteriia</taxon>
        <taxon>Flavobacteriales</taxon>
        <taxon>Flavobacteriaceae</taxon>
        <taxon>Flavobacterium</taxon>
    </lineage>
</organism>
<accession>A0ABY9R9T8</accession>
<dbReference type="EMBL" id="CP133721">
    <property type="protein sequence ID" value="WMW78002.1"/>
    <property type="molecule type" value="Genomic_DNA"/>
</dbReference>